<protein>
    <submittedName>
        <fullName evidence="1">Uncharacterized protein</fullName>
    </submittedName>
</protein>
<evidence type="ECO:0000313" key="2">
    <source>
        <dbReference type="Proteomes" id="UP000000238"/>
    </source>
</evidence>
<dbReference type="KEGG" id="hch:HCH_05572"/>
<gene>
    <name evidence="1" type="ordered locus">HCH_05572</name>
</gene>
<dbReference type="Proteomes" id="UP000000238">
    <property type="component" value="Chromosome"/>
</dbReference>
<sequence>MRAGADISPPQPHELKLNLFRFYPQKATWPFAIAFHEHIFISARRLFLNKLKHYQPIYLVEFYLNYTEAFLHILSRASYRLSFPKRKHHEHSLNNCN</sequence>
<name>Q2SAU2_HAHCH</name>
<dbReference type="AlphaFoldDB" id="Q2SAU2"/>
<proteinExistence type="predicted"/>
<organism evidence="1 2">
    <name type="scientific">Hahella chejuensis (strain KCTC 2396)</name>
    <dbReference type="NCBI Taxonomy" id="349521"/>
    <lineage>
        <taxon>Bacteria</taxon>
        <taxon>Pseudomonadati</taxon>
        <taxon>Pseudomonadota</taxon>
        <taxon>Gammaproteobacteria</taxon>
        <taxon>Oceanospirillales</taxon>
        <taxon>Hahellaceae</taxon>
        <taxon>Hahella</taxon>
    </lineage>
</organism>
<dbReference type="HOGENOM" id="CLU_2342834_0_0_6"/>
<evidence type="ECO:0000313" key="1">
    <source>
        <dbReference type="EMBL" id="ABC32232.1"/>
    </source>
</evidence>
<accession>Q2SAU2</accession>
<dbReference type="EMBL" id="CP000155">
    <property type="protein sequence ID" value="ABC32232.1"/>
    <property type="molecule type" value="Genomic_DNA"/>
</dbReference>
<reference evidence="1 2" key="1">
    <citation type="journal article" date="2005" name="Nucleic Acids Res.">
        <title>Genomic blueprint of Hahella chejuensis, a marine microbe producing an algicidal agent.</title>
        <authorList>
            <person name="Jeong H."/>
            <person name="Yim J.H."/>
            <person name="Lee C."/>
            <person name="Choi S.-H."/>
            <person name="Park Y.K."/>
            <person name="Yoon S.H."/>
            <person name="Hur C.-G."/>
            <person name="Kang H.-Y."/>
            <person name="Kim D."/>
            <person name="Lee H.H."/>
            <person name="Park K.H."/>
            <person name="Park S.-H."/>
            <person name="Park H.-S."/>
            <person name="Lee H.K."/>
            <person name="Oh T.K."/>
            <person name="Kim J.F."/>
        </authorList>
    </citation>
    <scope>NUCLEOTIDE SEQUENCE [LARGE SCALE GENOMIC DNA]</scope>
    <source>
        <strain evidence="1 2">KCTC 2396</strain>
    </source>
</reference>
<keyword evidence="2" id="KW-1185">Reference proteome</keyword>
<dbReference type="STRING" id="349521.HCH_05572"/>